<dbReference type="AlphaFoldDB" id="A0A0P0N0Q1"/>
<organism evidence="1 2">
    <name type="scientific">Pyrodictium delaneyi</name>
    <dbReference type="NCBI Taxonomy" id="1273541"/>
    <lineage>
        <taxon>Archaea</taxon>
        <taxon>Thermoproteota</taxon>
        <taxon>Thermoprotei</taxon>
        <taxon>Desulfurococcales</taxon>
        <taxon>Pyrodictiaceae</taxon>
        <taxon>Pyrodictium</taxon>
    </lineage>
</organism>
<dbReference type="EMBL" id="CP013011">
    <property type="protein sequence ID" value="ALL00133.1"/>
    <property type="molecule type" value="Genomic_DNA"/>
</dbReference>
<dbReference type="KEGG" id="pdl:Pyrde_0083"/>
<evidence type="ECO:0000313" key="2">
    <source>
        <dbReference type="Proteomes" id="UP000058613"/>
    </source>
</evidence>
<protein>
    <submittedName>
        <fullName evidence="1">Uncharacterized protein</fullName>
    </submittedName>
</protein>
<proteinExistence type="predicted"/>
<gene>
    <name evidence="1" type="ORF">Pyrde_0083</name>
</gene>
<dbReference type="STRING" id="1273541.Pyrde_0083"/>
<evidence type="ECO:0000313" key="1">
    <source>
        <dbReference type="EMBL" id="ALL00133.1"/>
    </source>
</evidence>
<sequence length="66" mass="7888">MASRLARFLGRVLRPLELLGEIERRARCIRWEQECRFYGKNCLEYKLTCHDTKPLGRLLRGLLRRG</sequence>
<name>A0A0P0N0Q1_9CREN</name>
<reference evidence="1 2" key="1">
    <citation type="submission" date="2015-10" db="EMBL/GenBank/DDBJ databases">
        <title>Complete genome sequence of hyperthermophilic archaeon Pyrodictium delaneyi Su06.</title>
        <authorList>
            <person name="Jung J.-H."/>
            <person name="Lin J."/>
            <person name="Holden J.F."/>
            <person name="Park C.-S."/>
        </authorList>
    </citation>
    <scope>NUCLEOTIDE SEQUENCE [LARGE SCALE GENOMIC DNA]</scope>
    <source>
        <strain evidence="1 2">Su06</strain>
    </source>
</reference>
<dbReference type="Proteomes" id="UP000058613">
    <property type="component" value="Chromosome"/>
</dbReference>
<dbReference type="RefSeq" id="WP_143522174.1">
    <property type="nucleotide sequence ID" value="NZ_CP013011.1"/>
</dbReference>
<dbReference type="OrthoDB" id="381818at2157"/>
<dbReference type="GeneID" id="42878311"/>
<accession>A0A0P0N0Q1</accession>